<evidence type="ECO:0000313" key="3">
    <source>
        <dbReference type="EMBL" id="GFY63453.1"/>
    </source>
</evidence>
<organism evidence="3 4">
    <name type="scientific">Trichonephila inaurata madagascariensis</name>
    <dbReference type="NCBI Taxonomy" id="2747483"/>
    <lineage>
        <taxon>Eukaryota</taxon>
        <taxon>Metazoa</taxon>
        <taxon>Ecdysozoa</taxon>
        <taxon>Arthropoda</taxon>
        <taxon>Chelicerata</taxon>
        <taxon>Arachnida</taxon>
        <taxon>Araneae</taxon>
        <taxon>Araneomorphae</taxon>
        <taxon>Entelegynae</taxon>
        <taxon>Araneoidea</taxon>
        <taxon>Nephilidae</taxon>
        <taxon>Trichonephila</taxon>
        <taxon>Trichonephila inaurata</taxon>
    </lineage>
</organism>
<proteinExistence type="predicted"/>
<dbReference type="AlphaFoldDB" id="A0A8X7CBP1"/>
<keyword evidence="4" id="KW-1185">Reference proteome</keyword>
<gene>
    <name evidence="2" type="ORF">TNIN_285951</name>
    <name evidence="3" type="ORF">TNIN_388011</name>
</gene>
<dbReference type="Proteomes" id="UP000886998">
    <property type="component" value="Unassembled WGS sequence"/>
</dbReference>
<evidence type="ECO:0000313" key="4">
    <source>
        <dbReference type="Proteomes" id="UP000886998"/>
    </source>
</evidence>
<sequence>MHTNSNANHPSMDLRRLRVLRWNAGVHPVTPNLTLASLLSAVKLLFAATSMTIANSGTIKTNYSELVMEDLLNSVLPLSVTRVEIKLIHGKEGRGRRGPGRGDLLNLKKRASACSLQSGRIIKTRPRGRGSKEGASSRRKKAVPHQE</sequence>
<evidence type="ECO:0000313" key="2">
    <source>
        <dbReference type="EMBL" id="GFS61575.1"/>
    </source>
</evidence>
<accession>A0A8X7CBP1</accession>
<evidence type="ECO:0000256" key="1">
    <source>
        <dbReference type="SAM" id="MobiDB-lite"/>
    </source>
</evidence>
<protein>
    <submittedName>
        <fullName evidence="3">Uncharacterized protein</fullName>
    </submittedName>
</protein>
<reference evidence="3" key="1">
    <citation type="submission" date="2020-08" db="EMBL/GenBank/DDBJ databases">
        <title>Multicomponent nature underlies the extraordinary mechanical properties of spider dragline silk.</title>
        <authorList>
            <person name="Kono N."/>
            <person name="Nakamura H."/>
            <person name="Mori M."/>
            <person name="Yoshida Y."/>
            <person name="Ohtoshi R."/>
            <person name="Malay A.D."/>
            <person name="Moran D.A.P."/>
            <person name="Tomita M."/>
            <person name="Numata K."/>
            <person name="Arakawa K."/>
        </authorList>
    </citation>
    <scope>NUCLEOTIDE SEQUENCE</scope>
</reference>
<dbReference type="EMBL" id="BMAV01014788">
    <property type="protein sequence ID" value="GFY63453.1"/>
    <property type="molecule type" value="Genomic_DNA"/>
</dbReference>
<feature type="region of interest" description="Disordered" evidence="1">
    <location>
        <begin position="118"/>
        <end position="147"/>
    </location>
</feature>
<name>A0A8X7CBP1_9ARAC</name>
<dbReference type="EMBL" id="BMAV01027700">
    <property type="protein sequence ID" value="GFS61575.1"/>
    <property type="molecule type" value="Genomic_DNA"/>
</dbReference>
<comment type="caution">
    <text evidence="3">The sequence shown here is derived from an EMBL/GenBank/DDBJ whole genome shotgun (WGS) entry which is preliminary data.</text>
</comment>
<feature type="compositionally biased region" description="Basic residues" evidence="1">
    <location>
        <begin position="137"/>
        <end position="147"/>
    </location>
</feature>